<accession>A0A820YAM7</accession>
<dbReference type="EMBL" id="CAJOBQ010002199">
    <property type="protein sequence ID" value="CAF4545146.1"/>
    <property type="molecule type" value="Genomic_DNA"/>
</dbReference>
<organism evidence="1 2">
    <name type="scientific">Rotaria socialis</name>
    <dbReference type="NCBI Taxonomy" id="392032"/>
    <lineage>
        <taxon>Eukaryota</taxon>
        <taxon>Metazoa</taxon>
        <taxon>Spiralia</taxon>
        <taxon>Gnathifera</taxon>
        <taxon>Rotifera</taxon>
        <taxon>Eurotatoria</taxon>
        <taxon>Bdelloidea</taxon>
        <taxon>Philodinida</taxon>
        <taxon>Philodinidae</taxon>
        <taxon>Rotaria</taxon>
    </lineage>
</organism>
<comment type="caution">
    <text evidence="1">The sequence shown here is derived from an EMBL/GenBank/DDBJ whole genome shotgun (WGS) entry which is preliminary data.</text>
</comment>
<evidence type="ECO:0000313" key="2">
    <source>
        <dbReference type="Proteomes" id="UP000663862"/>
    </source>
</evidence>
<evidence type="ECO:0000313" key="1">
    <source>
        <dbReference type="EMBL" id="CAF4545146.1"/>
    </source>
</evidence>
<sequence length="128" mass="14808">MKSNLYFPGRGRTAENGRKAQESAGKWMQYSSWKLPDFLPVDSDQLPDVASFLRVYTIFTDRKPALEQMTMILPDTLFLYHSVYFQLPMRVRIQTSTLSIVTTTVLNRPDPLGELIVQQKFRFVSNTL</sequence>
<reference evidence="1" key="1">
    <citation type="submission" date="2021-02" db="EMBL/GenBank/DDBJ databases">
        <authorList>
            <person name="Nowell W R."/>
        </authorList>
    </citation>
    <scope>NUCLEOTIDE SEQUENCE</scope>
</reference>
<name>A0A820YAM7_9BILA</name>
<dbReference type="AlphaFoldDB" id="A0A820YAM7"/>
<protein>
    <submittedName>
        <fullName evidence="1">Uncharacterized protein</fullName>
    </submittedName>
</protein>
<proteinExistence type="predicted"/>
<gene>
    <name evidence="1" type="ORF">TSG867_LOCUS24259</name>
</gene>
<dbReference type="Proteomes" id="UP000663862">
    <property type="component" value="Unassembled WGS sequence"/>
</dbReference>